<dbReference type="Gene3D" id="3.10.450.360">
    <property type="match status" value="1"/>
</dbReference>
<protein>
    <submittedName>
        <fullName evidence="1">Uncharacterized protein</fullName>
    </submittedName>
</protein>
<dbReference type="SUPFAM" id="SSF160574">
    <property type="entry name" value="BT0923-like"/>
    <property type="match status" value="1"/>
</dbReference>
<dbReference type="RefSeq" id="WP_138931620.1">
    <property type="nucleotide sequence ID" value="NZ_SWMU01000002.1"/>
</dbReference>
<keyword evidence="2" id="KW-1185">Reference proteome</keyword>
<organism evidence="1 2">
    <name type="scientific">Mesohalobacter halotolerans</name>
    <dbReference type="NCBI Taxonomy" id="1883405"/>
    <lineage>
        <taxon>Bacteria</taxon>
        <taxon>Pseudomonadati</taxon>
        <taxon>Bacteroidota</taxon>
        <taxon>Flavobacteriia</taxon>
        <taxon>Flavobacteriales</taxon>
        <taxon>Flavobacteriaceae</taxon>
        <taxon>Mesohalobacter</taxon>
    </lineage>
</organism>
<sequence length="191" mass="22793">MKPFSLLLLTLFIFHPTWSQTKIEIEKHVKTHEVPTEALEDLGEHLKNPKKVKWYYQEDGDKKVFEAKFKQNSNQYSVEFSRQGEVLNVEVITKSNQIETDTFKQIKSELKSTFSDFKIRKIQREYLGEREDLFEIISENEIDDDLNLRYEIEVNAKKDKKRHLYELLFNKTGNLISQRQVKLKSTDILDY</sequence>
<evidence type="ECO:0000313" key="1">
    <source>
        <dbReference type="EMBL" id="TKS56518.1"/>
    </source>
</evidence>
<name>A0A4U5TTB2_9FLAO</name>
<dbReference type="Proteomes" id="UP000306552">
    <property type="component" value="Unassembled WGS sequence"/>
</dbReference>
<dbReference type="AlphaFoldDB" id="A0A4U5TTB2"/>
<comment type="caution">
    <text evidence="1">The sequence shown here is derived from an EMBL/GenBank/DDBJ whole genome shotgun (WGS) entry which is preliminary data.</text>
</comment>
<accession>A0A4U5TTB2</accession>
<gene>
    <name evidence="1" type="ORF">FCN74_05635</name>
</gene>
<dbReference type="EMBL" id="SWMU01000002">
    <property type="protein sequence ID" value="TKS56518.1"/>
    <property type="molecule type" value="Genomic_DNA"/>
</dbReference>
<reference evidence="1 2" key="1">
    <citation type="submission" date="2019-04" db="EMBL/GenBank/DDBJ databases">
        <title>Psychroflexus halotolerans sp. nov., isolated from a marine solar saltern.</title>
        <authorList>
            <person name="Feng X."/>
        </authorList>
    </citation>
    <scope>NUCLEOTIDE SEQUENCE [LARGE SCALE GENOMIC DNA]</scope>
    <source>
        <strain evidence="1 2">WDS2C27</strain>
    </source>
</reference>
<evidence type="ECO:0000313" key="2">
    <source>
        <dbReference type="Proteomes" id="UP000306552"/>
    </source>
</evidence>
<proteinExistence type="predicted"/>
<dbReference type="OrthoDB" id="943438at2"/>